<dbReference type="FunFam" id="3.30.160.60:FF:001450">
    <property type="entry name" value="zinc finger protein 774"/>
    <property type="match status" value="1"/>
</dbReference>
<dbReference type="PROSITE" id="PS00028">
    <property type="entry name" value="ZINC_FINGER_C2H2_1"/>
    <property type="match status" value="5"/>
</dbReference>
<feature type="compositionally biased region" description="Basic and acidic residues" evidence="11">
    <location>
        <begin position="124"/>
        <end position="135"/>
    </location>
</feature>
<dbReference type="SUPFAM" id="SSF57667">
    <property type="entry name" value="beta-beta-alpha zinc fingers"/>
    <property type="match status" value="3"/>
</dbReference>
<dbReference type="GO" id="GO:0003677">
    <property type="term" value="F:DNA binding"/>
    <property type="evidence" value="ECO:0007669"/>
    <property type="project" value="UniProtKB-KW"/>
</dbReference>
<dbReference type="Pfam" id="PF13894">
    <property type="entry name" value="zf-C2H2_4"/>
    <property type="match status" value="1"/>
</dbReference>
<dbReference type="GO" id="GO:0008270">
    <property type="term" value="F:zinc ion binding"/>
    <property type="evidence" value="ECO:0007669"/>
    <property type="project" value="UniProtKB-KW"/>
</dbReference>
<dbReference type="GO" id="GO:0006357">
    <property type="term" value="P:regulation of transcription by RNA polymerase II"/>
    <property type="evidence" value="ECO:0007669"/>
    <property type="project" value="UniProtKB-ARBA"/>
</dbReference>
<keyword evidence="14" id="KW-1185">Reference proteome</keyword>
<dbReference type="Pfam" id="PF00096">
    <property type="entry name" value="zf-C2H2"/>
    <property type="match status" value="3"/>
</dbReference>
<feature type="domain" description="C2H2-type" evidence="12">
    <location>
        <begin position="273"/>
        <end position="300"/>
    </location>
</feature>
<dbReference type="Gene3D" id="3.30.160.60">
    <property type="entry name" value="Classic Zinc Finger"/>
    <property type="match status" value="4"/>
</dbReference>
<keyword evidence="4 10" id="KW-0863">Zinc-finger</keyword>
<reference evidence="14" key="1">
    <citation type="submission" date="2013-03" db="EMBL/GenBank/DDBJ databases">
        <authorList>
            <person name="Jeffery W."/>
            <person name="Warren W."/>
            <person name="Wilson R.K."/>
        </authorList>
    </citation>
    <scope>NUCLEOTIDE SEQUENCE</scope>
    <source>
        <strain evidence="14">female</strain>
    </source>
</reference>
<dbReference type="InterPro" id="IPR036236">
    <property type="entry name" value="Znf_C2H2_sf"/>
</dbReference>
<dbReference type="PANTHER" id="PTHR16515">
    <property type="entry name" value="PR DOMAIN ZINC FINGER PROTEIN"/>
    <property type="match status" value="1"/>
</dbReference>
<dbReference type="Bgee" id="ENSAMXG00000032552">
    <property type="expression patterns" value="Expressed in ovary and 14 other cell types or tissues"/>
</dbReference>
<keyword evidence="7" id="KW-0238">DNA-binding</keyword>
<feature type="compositionally biased region" description="Basic and acidic residues" evidence="11">
    <location>
        <begin position="93"/>
        <end position="107"/>
    </location>
</feature>
<reference evidence="13" key="4">
    <citation type="submission" date="2025-09" db="UniProtKB">
        <authorList>
            <consortium name="Ensembl"/>
        </authorList>
    </citation>
    <scope>IDENTIFICATION</scope>
</reference>
<dbReference type="InterPro" id="IPR050331">
    <property type="entry name" value="Zinc_finger"/>
</dbReference>
<dbReference type="GeneTree" id="ENSGT00940000164807"/>
<keyword evidence="3" id="KW-0677">Repeat</keyword>
<dbReference type="AlphaFoldDB" id="A0A3B1J7U6"/>
<organism evidence="13 14">
    <name type="scientific">Astyanax mexicanus</name>
    <name type="common">Blind cave fish</name>
    <name type="synonym">Astyanax fasciatus mexicanus</name>
    <dbReference type="NCBI Taxonomy" id="7994"/>
    <lineage>
        <taxon>Eukaryota</taxon>
        <taxon>Metazoa</taxon>
        <taxon>Chordata</taxon>
        <taxon>Craniata</taxon>
        <taxon>Vertebrata</taxon>
        <taxon>Euteleostomi</taxon>
        <taxon>Actinopterygii</taxon>
        <taxon>Neopterygii</taxon>
        <taxon>Teleostei</taxon>
        <taxon>Ostariophysi</taxon>
        <taxon>Characiformes</taxon>
        <taxon>Characoidei</taxon>
        <taxon>Acestrorhamphidae</taxon>
        <taxon>Acestrorhamphinae</taxon>
        <taxon>Astyanax</taxon>
    </lineage>
</organism>
<evidence type="ECO:0000259" key="12">
    <source>
        <dbReference type="PROSITE" id="PS50157"/>
    </source>
</evidence>
<dbReference type="FunFam" id="3.30.160.60:FF:001289">
    <property type="entry name" value="Zinc finger protein 574"/>
    <property type="match status" value="1"/>
</dbReference>
<dbReference type="Ensembl" id="ENSAMXT00000039062.1">
    <property type="protein sequence ID" value="ENSAMXP00000038298.1"/>
    <property type="gene ID" value="ENSAMXG00000032552.1"/>
</dbReference>
<feature type="region of interest" description="Disordered" evidence="11">
    <location>
        <begin position="57"/>
        <end position="151"/>
    </location>
</feature>
<dbReference type="InParanoid" id="A0A3B1J7U6"/>
<evidence type="ECO:0000256" key="1">
    <source>
        <dbReference type="ARBA" id="ARBA00004123"/>
    </source>
</evidence>
<dbReference type="PANTHER" id="PTHR16515:SF66">
    <property type="entry name" value="C2H2-TYPE DOMAIN-CONTAINING PROTEIN"/>
    <property type="match status" value="1"/>
</dbReference>
<feature type="domain" description="C2H2-type" evidence="12">
    <location>
        <begin position="356"/>
        <end position="384"/>
    </location>
</feature>
<evidence type="ECO:0000256" key="11">
    <source>
        <dbReference type="SAM" id="MobiDB-lite"/>
    </source>
</evidence>
<dbReference type="PROSITE" id="PS50157">
    <property type="entry name" value="ZINC_FINGER_C2H2_2"/>
    <property type="match status" value="5"/>
</dbReference>
<evidence type="ECO:0000256" key="2">
    <source>
        <dbReference type="ARBA" id="ARBA00022723"/>
    </source>
</evidence>
<keyword evidence="6" id="KW-0805">Transcription regulation</keyword>
<reference evidence="14" key="2">
    <citation type="journal article" date="2014" name="Nat. Commun.">
        <title>The cavefish genome reveals candidate genes for eye loss.</title>
        <authorList>
            <person name="McGaugh S.E."/>
            <person name="Gross J.B."/>
            <person name="Aken B."/>
            <person name="Blin M."/>
            <person name="Borowsky R."/>
            <person name="Chalopin D."/>
            <person name="Hinaux H."/>
            <person name="Jeffery W.R."/>
            <person name="Keene A."/>
            <person name="Ma L."/>
            <person name="Minx P."/>
            <person name="Murphy D."/>
            <person name="O'Quin K.E."/>
            <person name="Retaux S."/>
            <person name="Rohner N."/>
            <person name="Searle S.M."/>
            <person name="Stahl B.A."/>
            <person name="Tabin C."/>
            <person name="Volff J.N."/>
            <person name="Yoshizawa M."/>
            <person name="Warren W.C."/>
        </authorList>
    </citation>
    <scope>NUCLEOTIDE SEQUENCE [LARGE SCALE GENOMIC DNA]</scope>
    <source>
        <strain evidence="14">female</strain>
    </source>
</reference>
<evidence type="ECO:0000256" key="7">
    <source>
        <dbReference type="ARBA" id="ARBA00023125"/>
    </source>
</evidence>
<evidence type="ECO:0000256" key="6">
    <source>
        <dbReference type="ARBA" id="ARBA00023015"/>
    </source>
</evidence>
<protein>
    <recommendedName>
        <fullName evidence="12">C2H2-type domain-containing protein</fullName>
    </recommendedName>
</protein>
<evidence type="ECO:0000256" key="10">
    <source>
        <dbReference type="PROSITE-ProRule" id="PRU00042"/>
    </source>
</evidence>
<evidence type="ECO:0000256" key="9">
    <source>
        <dbReference type="ARBA" id="ARBA00023242"/>
    </source>
</evidence>
<keyword evidence="5" id="KW-0862">Zinc</keyword>
<dbReference type="Proteomes" id="UP000018467">
    <property type="component" value="Unassembled WGS sequence"/>
</dbReference>
<dbReference type="InterPro" id="IPR013087">
    <property type="entry name" value="Znf_C2H2_type"/>
</dbReference>
<evidence type="ECO:0000256" key="8">
    <source>
        <dbReference type="ARBA" id="ARBA00023163"/>
    </source>
</evidence>
<evidence type="ECO:0000313" key="13">
    <source>
        <dbReference type="Ensembl" id="ENSAMXP00000038298.1"/>
    </source>
</evidence>
<evidence type="ECO:0000256" key="5">
    <source>
        <dbReference type="ARBA" id="ARBA00022833"/>
    </source>
</evidence>
<accession>A0A3B1J7U6</accession>
<keyword evidence="9" id="KW-0539">Nucleus</keyword>
<dbReference type="FunFam" id="3.30.160.60:FF:002343">
    <property type="entry name" value="Zinc finger protein 33A"/>
    <property type="match status" value="1"/>
</dbReference>
<comment type="subcellular location">
    <subcellularLocation>
        <location evidence="1">Nucleus</location>
    </subcellularLocation>
</comment>
<feature type="domain" description="C2H2-type" evidence="12">
    <location>
        <begin position="329"/>
        <end position="356"/>
    </location>
</feature>
<evidence type="ECO:0000313" key="14">
    <source>
        <dbReference type="Proteomes" id="UP000018467"/>
    </source>
</evidence>
<evidence type="ECO:0000256" key="4">
    <source>
        <dbReference type="ARBA" id="ARBA00022771"/>
    </source>
</evidence>
<proteinExistence type="predicted"/>
<keyword evidence="8" id="KW-0804">Transcription</keyword>
<evidence type="ECO:0000256" key="3">
    <source>
        <dbReference type="ARBA" id="ARBA00022737"/>
    </source>
</evidence>
<dbReference type="GO" id="GO:0005634">
    <property type="term" value="C:nucleus"/>
    <property type="evidence" value="ECO:0007669"/>
    <property type="project" value="UniProtKB-SubCell"/>
</dbReference>
<dbReference type="SMART" id="SM00355">
    <property type="entry name" value="ZnF_C2H2"/>
    <property type="match status" value="5"/>
</dbReference>
<sequence length="385" mass="44205">MSKMELLNSYLTDRLSVAVREILEAVEATVTEYRKESEQTRIENHELREQLRDALGRAEAAERATAETVHSAPKSATEEIASCEPQTWSSSLEKQEEPQEEHADQNRGHGWTEGSINKESPVYKSEHDSLKEGSHSESLISSDNQERESEDLDVSLPVVRLHRVKIEPEDIEIPVTLPDIDDAPLHLVHSFSPETSQRTLSPSRVCLNASLSDAQMAEIEELHAATRQIPTGSAEKVTNDVHGNAQYRCSHCRKTFSDLKRLQTHQQAHERAFGCNWCGKSFYQSADLRRHLRTHTGERPFRCTWCSKSFSQRSNLRRHVRIHTGERPYQCTLCTRSFSDGHTLKKHQRKHYEERYCCSLCDQSFTMARSLQLHLLKAHLIEQRQ</sequence>
<keyword evidence="2" id="KW-0479">Metal-binding</keyword>
<reference evidence="13" key="3">
    <citation type="submission" date="2025-08" db="UniProtKB">
        <authorList>
            <consortium name="Ensembl"/>
        </authorList>
    </citation>
    <scope>IDENTIFICATION</scope>
</reference>
<feature type="domain" description="C2H2-type" evidence="12">
    <location>
        <begin position="247"/>
        <end position="269"/>
    </location>
</feature>
<feature type="domain" description="C2H2-type" evidence="12">
    <location>
        <begin position="301"/>
        <end position="328"/>
    </location>
</feature>
<name>A0A3B1J7U6_ASTMX</name>